<dbReference type="InterPro" id="IPR033717">
    <property type="entry name" value="UDPK"/>
</dbReference>
<keyword evidence="8 20" id="KW-0418">Kinase</keyword>
<dbReference type="PANTHER" id="PTHR34299">
    <property type="entry name" value="DIACYLGLYCEROL KINASE"/>
    <property type="match status" value="1"/>
</dbReference>
<evidence type="ECO:0000256" key="5">
    <source>
        <dbReference type="ARBA" id="ARBA00022679"/>
    </source>
</evidence>
<keyword evidence="9 17" id="KW-0067">ATP-binding</keyword>
<evidence type="ECO:0000256" key="14">
    <source>
        <dbReference type="ARBA" id="ARBA00023264"/>
    </source>
</evidence>
<evidence type="ECO:0000256" key="19">
    <source>
        <dbReference type="SAM" id="Phobius"/>
    </source>
</evidence>
<keyword evidence="18" id="KW-0460">Magnesium</keyword>
<dbReference type="AlphaFoldDB" id="A0A1M6Y210"/>
<dbReference type="Proteomes" id="UP000184112">
    <property type="component" value="Unassembled WGS sequence"/>
</dbReference>
<evidence type="ECO:0000256" key="1">
    <source>
        <dbReference type="ARBA" id="ARBA00004651"/>
    </source>
</evidence>
<dbReference type="Pfam" id="PF01219">
    <property type="entry name" value="DAGK_prokar"/>
    <property type="match status" value="1"/>
</dbReference>
<evidence type="ECO:0000256" key="6">
    <source>
        <dbReference type="ARBA" id="ARBA00022692"/>
    </source>
</evidence>
<evidence type="ECO:0000256" key="16">
    <source>
        <dbReference type="PIRSR" id="PIRSR600829-2"/>
    </source>
</evidence>
<evidence type="ECO:0000256" key="17">
    <source>
        <dbReference type="PIRSR" id="PIRSR600829-3"/>
    </source>
</evidence>
<sequence>MKSKDNFLVGRAKSLVFTLKGAWYLLTTEDAAKAQFFLCSVFIVIGFYFGINRYEWMFQLAAIGAILAVEALNTAVEKLCDFIHPDYHPKIGFIKDISAGASAFMVLVSIVCASIIYYPYLFHG</sequence>
<dbReference type="CDD" id="cd14265">
    <property type="entry name" value="UDPK_IM_like"/>
    <property type="match status" value="1"/>
</dbReference>
<feature type="transmembrane region" description="Helical" evidence="19">
    <location>
        <begin position="34"/>
        <end position="51"/>
    </location>
</feature>
<keyword evidence="10 19" id="KW-1133">Transmembrane helix</keyword>
<dbReference type="GeneID" id="31767387"/>
<feature type="binding site" evidence="17">
    <location>
        <position position="77"/>
    </location>
    <ligand>
        <name>ATP</name>
        <dbReference type="ChEBI" id="CHEBI:30616"/>
    </ligand>
</feature>
<protein>
    <submittedName>
        <fullName evidence="20">Diacylglycerol kinase (ATP)</fullName>
    </submittedName>
</protein>
<comment type="similarity">
    <text evidence="2">Belongs to the bacterial diacylglycerol kinase family.</text>
</comment>
<evidence type="ECO:0000256" key="8">
    <source>
        <dbReference type="ARBA" id="ARBA00022777"/>
    </source>
</evidence>
<dbReference type="InterPro" id="IPR000829">
    <property type="entry name" value="DAGK"/>
</dbReference>
<name>A0A1M6Y210_FLAJO</name>
<feature type="binding site" evidence="17">
    <location>
        <position position="29"/>
    </location>
    <ligand>
        <name>ATP</name>
        <dbReference type="ChEBI" id="CHEBI:30616"/>
    </ligand>
</feature>
<evidence type="ECO:0000313" key="20">
    <source>
        <dbReference type="EMBL" id="SHH83573.1"/>
    </source>
</evidence>
<feature type="binding site" evidence="18">
    <location>
        <position position="77"/>
    </location>
    <ligand>
        <name>a divalent metal cation</name>
        <dbReference type="ChEBI" id="CHEBI:60240"/>
    </ligand>
</feature>
<keyword evidence="14" id="KW-1208">Phospholipid metabolism</keyword>
<proteinExistence type="inferred from homology"/>
<keyword evidence="12 19" id="KW-0472">Membrane</keyword>
<evidence type="ECO:0000256" key="2">
    <source>
        <dbReference type="ARBA" id="ARBA00005967"/>
    </source>
</evidence>
<gene>
    <name evidence="20" type="ORF">SAMN05444388_1255</name>
</gene>
<evidence type="ECO:0000256" key="7">
    <source>
        <dbReference type="ARBA" id="ARBA00022741"/>
    </source>
</evidence>
<evidence type="ECO:0000256" key="9">
    <source>
        <dbReference type="ARBA" id="ARBA00022840"/>
    </source>
</evidence>
<evidence type="ECO:0000256" key="3">
    <source>
        <dbReference type="ARBA" id="ARBA00022475"/>
    </source>
</evidence>
<feature type="transmembrane region" description="Helical" evidence="19">
    <location>
        <begin position="97"/>
        <end position="120"/>
    </location>
</feature>
<dbReference type="InterPro" id="IPR036945">
    <property type="entry name" value="DAGK_sf"/>
</dbReference>
<comment type="cofactor">
    <cofactor evidence="18">
        <name>Mg(2+)</name>
        <dbReference type="ChEBI" id="CHEBI:18420"/>
    </cofactor>
    <text evidence="18">Mn(2+), Zn(2+), Cd(2+) and Co(2+) support activity to lesser extents.</text>
</comment>
<feature type="binding site" evidence="18">
    <location>
        <position position="29"/>
    </location>
    <ligand>
        <name>a divalent metal cation</name>
        <dbReference type="ChEBI" id="CHEBI:60240"/>
    </ligand>
</feature>
<keyword evidence="3" id="KW-1003">Cell membrane</keyword>
<evidence type="ECO:0000256" key="4">
    <source>
        <dbReference type="ARBA" id="ARBA00022516"/>
    </source>
</evidence>
<dbReference type="PANTHER" id="PTHR34299:SF1">
    <property type="entry name" value="DIACYLGLYCEROL KINASE"/>
    <property type="match status" value="1"/>
</dbReference>
<comment type="subcellular location">
    <subcellularLocation>
        <location evidence="1">Cell membrane</location>
        <topology evidence="1">Multi-pass membrane protein</topology>
    </subcellularLocation>
</comment>
<dbReference type="Gene3D" id="1.10.287.3610">
    <property type="match status" value="1"/>
</dbReference>
<dbReference type="GO" id="GO:0008654">
    <property type="term" value="P:phospholipid biosynthetic process"/>
    <property type="evidence" value="ECO:0007669"/>
    <property type="project" value="UniProtKB-KW"/>
</dbReference>
<dbReference type="EMBL" id="FQWH01000025">
    <property type="protein sequence ID" value="SHH83573.1"/>
    <property type="molecule type" value="Genomic_DNA"/>
</dbReference>
<keyword evidence="18" id="KW-0479">Metal-binding</keyword>
<evidence type="ECO:0000256" key="10">
    <source>
        <dbReference type="ARBA" id="ARBA00022989"/>
    </source>
</evidence>
<organism evidence="20 21">
    <name type="scientific">Flavobacterium johnsoniae</name>
    <name type="common">Cytophaga johnsonae</name>
    <dbReference type="NCBI Taxonomy" id="986"/>
    <lineage>
        <taxon>Bacteria</taxon>
        <taxon>Pseudomonadati</taxon>
        <taxon>Bacteroidota</taxon>
        <taxon>Flavobacteriia</taxon>
        <taxon>Flavobacteriales</taxon>
        <taxon>Flavobacteriaceae</taxon>
        <taxon>Flavobacterium</taxon>
    </lineage>
</organism>
<dbReference type="GO" id="GO:0046872">
    <property type="term" value="F:metal ion binding"/>
    <property type="evidence" value="ECO:0007669"/>
    <property type="project" value="UniProtKB-KW"/>
</dbReference>
<evidence type="ECO:0000256" key="15">
    <source>
        <dbReference type="PIRSR" id="PIRSR600829-1"/>
    </source>
</evidence>
<keyword evidence="7 17" id="KW-0547">Nucleotide-binding</keyword>
<feature type="binding site" evidence="17">
    <location>
        <begin position="95"/>
        <end position="96"/>
    </location>
    <ligand>
        <name>ATP</name>
        <dbReference type="ChEBI" id="CHEBI:30616"/>
    </ligand>
</feature>
<reference evidence="20 21" key="1">
    <citation type="submission" date="2016-11" db="EMBL/GenBank/DDBJ databases">
        <authorList>
            <person name="Jaros S."/>
            <person name="Januszkiewicz K."/>
            <person name="Wedrychowicz H."/>
        </authorList>
    </citation>
    <scope>NUCLEOTIDE SEQUENCE [LARGE SCALE GENOMIC DNA]</scope>
    <source>
        <strain evidence="20 21">DSM 6792</strain>
    </source>
</reference>
<evidence type="ECO:0000256" key="13">
    <source>
        <dbReference type="ARBA" id="ARBA00023209"/>
    </source>
</evidence>
<dbReference type="OMA" id="VCLEMIN"/>
<dbReference type="GO" id="GO:0005886">
    <property type="term" value="C:plasma membrane"/>
    <property type="evidence" value="ECO:0007669"/>
    <property type="project" value="UniProtKB-SubCell"/>
</dbReference>
<evidence type="ECO:0000256" key="12">
    <source>
        <dbReference type="ARBA" id="ARBA00023136"/>
    </source>
</evidence>
<evidence type="ECO:0000313" key="21">
    <source>
        <dbReference type="Proteomes" id="UP000184112"/>
    </source>
</evidence>
<keyword evidence="5" id="KW-0808">Transferase</keyword>
<dbReference type="RefSeq" id="WP_012026431.1">
    <property type="nucleotide sequence ID" value="NZ_FQWH01000025.1"/>
</dbReference>
<keyword evidence="11" id="KW-0443">Lipid metabolism</keyword>
<evidence type="ECO:0000256" key="11">
    <source>
        <dbReference type="ARBA" id="ARBA00023098"/>
    </source>
</evidence>
<feature type="binding site" evidence="16">
    <location>
        <position position="70"/>
    </location>
    <ligand>
        <name>substrate</name>
    </ligand>
</feature>
<keyword evidence="6 19" id="KW-0812">Transmembrane</keyword>
<feature type="active site" description="Proton acceptor" evidence="15">
    <location>
        <position position="70"/>
    </location>
</feature>
<dbReference type="GO" id="GO:0016301">
    <property type="term" value="F:kinase activity"/>
    <property type="evidence" value="ECO:0007669"/>
    <property type="project" value="UniProtKB-KW"/>
</dbReference>
<keyword evidence="4" id="KW-0444">Lipid biosynthesis</keyword>
<keyword evidence="13" id="KW-0594">Phospholipid biosynthesis</keyword>
<dbReference type="GO" id="GO:0005524">
    <property type="term" value="F:ATP binding"/>
    <property type="evidence" value="ECO:0007669"/>
    <property type="project" value="UniProtKB-KW"/>
</dbReference>
<accession>A0A1M6Y210</accession>
<evidence type="ECO:0000256" key="18">
    <source>
        <dbReference type="PIRSR" id="PIRSR600829-4"/>
    </source>
</evidence>